<dbReference type="AlphaFoldDB" id="A0A4Q1BJC6"/>
<dbReference type="OrthoDB" id="2349883at2759"/>
<organism evidence="2 3">
    <name type="scientific">Tremella mesenterica</name>
    <name type="common">Jelly fungus</name>
    <dbReference type="NCBI Taxonomy" id="5217"/>
    <lineage>
        <taxon>Eukaryota</taxon>
        <taxon>Fungi</taxon>
        <taxon>Dikarya</taxon>
        <taxon>Basidiomycota</taxon>
        <taxon>Agaricomycotina</taxon>
        <taxon>Tremellomycetes</taxon>
        <taxon>Tremellales</taxon>
        <taxon>Tremellaceae</taxon>
        <taxon>Tremella</taxon>
    </lineage>
</organism>
<feature type="compositionally biased region" description="Basic and acidic residues" evidence="1">
    <location>
        <begin position="429"/>
        <end position="445"/>
    </location>
</feature>
<dbReference type="EMBL" id="SDIL01000059">
    <property type="protein sequence ID" value="RXK37811.1"/>
    <property type="molecule type" value="Genomic_DNA"/>
</dbReference>
<proteinExistence type="predicted"/>
<reference evidence="2 3" key="1">
    <citation type="submission" date="2016-06" db="EMBL/GenBank/DDBJ databases">
        <title>Evolution of pathogenesis and genome organization in the Tremellales.</title>
        <authorList>
            <person name="Cuomo C."/>
            <person name="Litvintseva A."/>
            <person name="Heitman J."/>
            <person name="Chen Y."/>
            <person name="Sun S."/>
            <person name="Springer D."/>
            <person name="Dromer F."/>
            <person name="Young S."/>
            <person name="Zeng Q."/>
            <person name="Chapman S."/>
            <person name="Gujja S."/>
            <person name="Saif S."/>
            <person name="Birren B."/>
        </authorList>
    </citation>
    <scope>NUCLEOTIDE SEQUENCE [LARGE SCALE GENOMIC DNA]</scope>
    <source>
        <strain evidence="2 3">ATCC 28783</strain>
    </source>
</reference>
<keyword evidence="3" id="KW-1185">Reference proteome</keyword>
<accession>A0A4Q1BJC6</accession>
<protein>
    <submittedName>
        <fullName evidence="2">Uncharacterized protein</fullName>
    </submittedName>
</protein>
<sequence>MRSSAVALRCVKRPRLSLQPSRRLLSTIASAGPSSPSPKICAVPFRLTPESAFNRMLIAGLLAAPSPSNLARAALIRFLGSFGATIAHEFGLDEDFKMKDMKAVLYPIWRVDCMLEGPVEILEKRKQTSAWIGISEGYVPGNPFAPLSYLSFAIPPLPAELSEYNPEEDLKQLGEGNEVVEVPFTVSPLGLLKRLRQVVGRTTWEGFRIDQSKWKDTLFAAYPIMFPLFIGQFEHKWKDDVRTYSVIMDAHDPNPKSCRTSFPPPPELIDRGRFNTNYFVNPAPFLPSTHLMVASPLTRPPTSDPPISKAVADKFMEWMSPAPESATSIKPSPMLWVQEEEGGVDWEDPRIQSWAAEERQENFKYINNNIELQNGLAALTGLKEFTSNLPKGSDPEGMVVFFSPGLPSATSKPMSEIRKKLEEDVNVKKKELEGSKPGWLKEWESQKPIGTKR</sequence>
<feature type="region of interest" description="Disordered" evidence="1">
    <location>
        <begin position="429"/>
        <end position="453"/>
    </location>
</feature>
<name>A0A4Q1BJC6_TREME</name>
<dbReference type="InParanoid" id="A0A4Q1BJC6"/>
<evidence type="ECO:0000256" key="1">
    <source>
        <dbReference type="SAM" id="MobiDB-lite"/>
    </source>
</evidence>
<comment type="caution">
    <text evidence="2">The sequence shown here is derived from an EMBL/GenBank/DDBJ whole genome shotgun (WGS) entry which is preliminary data.</text>
</comment>
<gene>
    <name evidence="2" type="ORF">M231_04901</name>
</gene>
<evidence type="ECO:0000313" key="2">
    <source>
        <dbReference type="EMBL" id="RXK37811.1"/>
    </source>
</evidence>
<dbReference type="Proteomes" id="UP000289152">
    <property type="component" value="Unassembled WGS sequence"/>
</dbReference>
<evidence type="ECO:0000313" key="3">
    <source>
        <dbReference type="Proteomes" id="UP000289152"/>
    </source>
</evidence>
<dbReference type="VEuPathDB" id="FungiDB:TREMEDRAFT_67961"/>